<dbReference type="FunFam" id="3.30.160.60:FF:000202">
    <property type="entry name" value="Zinc finger protein 574"/>
    <property type="match status" value="1"/>
</dbReference>
<evidence type="ECO:0000259" key="9">
    <source>
        <dbReference type="PROSITE" id="PS50157"/>
    </source>
</evidence>
<evidence type="ECO:0000256" key="2">
    <source>
        <dbReference type="ARBA" id="ARBA00022723"/>
    </source>
</evidence>
<dbReference type="AlphaFoldDB" id="A0A3Q2EBP9"/>
<name>A0A3Q2EBP9_CYPVA</name>
<dbReference type="Pfam" id="PF00096">
    <property type="entry name" value="zf-C2H2"/>
    <property type="match status" value="6"/>
</dbReference>
<evidence type="ECO:0000256" key="7">
    <source>
        <dbReference type="PROSITE-ProRule" id="PRU00042"/>
    </source>
</evidence>
<keyword evidence="11" id="KW-1185">Reference proteome</keyword>
<feature type="region of interest" description="Disordered" evidence="8">
    <location>
        <begin position="40"/>
        <end position="68"/>
    </location>
</feature>
<dbReference type="Ensembl" id="ENSCVAT00000030960.1">
    <property type="protein sequence ID" value="ENSCVAP00000029109.1"/>
    <property type="gene ID" value="ENSCVAG00000000419.1"/>
</dbReference>
<evidence type="ECO:0000256" key="6">
    <source>
        <dbReference type="ARBA" id="ARBA00023242"/>
    </source>
</evidence>
<evidence type="ECO:0000256" key="8">
    <source>
        <dbReference type="SAM" id="MobiDB-lite"/>
    </source>
</evidence>
<dbReference type="FunFam" id="3.30.160.60:FF:000100">
    <property type="entry name" value="Zinc finger 45-like"/>
    <property type="match status" value="2"/>
</dbReference>
<feature type="domain" description="C2H2-type" evidence="9">
    <location>
        <begin position="235"/>
        <end position="262"/>
    </location>
</feature>
<evidence type="ECO:0000256" key="1">
    <source>
        <dbReference type="ARBA" id="ARBA00006991"/>
    </source>
</evidence>
<evidence type="ECO:0000256" key="3">
    <source>
        <dbReference type="ARBA" id="ARBA00022737"/>
    </source>
</evidence>
<dbReference type="Proteomes" id="UP000265020">
    <property type="component" value="Unassembled WGS sequence"/>
</dbReference>
<dbReference type="PANTHER" id="PTHR23235:SF142">
    <property type="entry name" value="ZINC FINGER PROTEIN 384"/>
    <property type="match status" value="1"/>
</dbReference>
<dbReference type="InterPro" id="IPR036236">
    <property type="entry name" value="Znf_C2H2_sf"/>
</dbReference>
<feature type="domain" description="C2H2-type" evidence="9">
    <location>
        <begin position="207"/>
        <end position="234"/>
    </location>
</feature>
<dbReference type="Gene3D" id="3.30.160.60">
    <property type="entry name" value="Classic Zinc Finger"/>
    <property type="match status" value="7"/>
</dbReference>
<dbReference type="SMART" id="SM00355">
    <property type="entry name" value="ZnF_C2H2"/>
    <property type="match status" value="7"/>
</dbReference>
<dbReference type="GO" id="GO:0032502">
    <property type="term" value="P:developmental process"/>
    <property type="evidence" value="ECO:0007669"/>
    <property type="project" value="UniProtKB-ARBA"/>
</dbReference>
<reference evidence="10" key="1">
    <citation type="submission" date="2025-08" db="UniProtKB">
        <authorList>
            <consortium name="Ensembl"/>
        </authorList>
    </citation>
    <scope>IDENTIFICATION</scope>
</reference>
<feature type="compositionally biased region" description="Basic and acidic residues" evidence="8">
    <location>
        <begin position="50"/>
        <end position="68"/>
    </location>
</feature>
<feature type="domain" description="C2H2-type" evidence="9">
    <location>
        <begin position="291"/>
        <end position="318"/>
    </location>
</feature>
<dbReference type="PROSITE" id="PS00028">
    <property type="entry name" value="ZINC_FINGER_C2H2_1"/>
    <property type="match status" value="7"/>
</dbReference>
<dbReference type="FunFam" id="3.30.160.60:FF:000303">
    <property type="entry name" value="Zinc finger protein 41"/>
    <property type="match status" value="2"/>
</dbReference>
<keyword evidence="3" id="KW-0677">Repeat</keyword>
<sequence length="399" mass="46228">MKLTEVFNHIMPLTTLAVVPDNLFLNKRRNSGLIQNILNTGQLEEEQDKEDQKEMQPKETTEVKKEPEPQLVDEKGIELWIFQGEGLPLVKQEISTSMGTAADTEWRMEAKEEPNPVGIKVEEMDIESGQMIDTKEEPEPFPMKEQAELDIVQNKVQPLGNQETQPLILTPAVHQNDYSEPETIMNHMLPQIQQTMDPRNNTASGSFVCKTCGRSYTERRSLARHMRSHSGETPYQCVLCEKYYCDRNTLNYHLRTHTGEKPFGCTMCSKSFIQRHTLVRHMRTHSENKPFACELCEKSYCDQNTLNYHMRSHRGERPFVCTICSKSFTQSINLVCHMRTHTGERPFVCTMCTKSFTRRSSLIYHMRTHIDKKPFVCTLCSKSFTKNDSLVRHMRTHSD</sequence>
<reference evidence="10" key="2">
    <citation type="submission" date="2025-09" db="UniProtKB">
        <authorList>
            <consortium name="Ensembl"/>
        </authorList>
    </citation>
    <scope>IDENTIFICATION</scope>
</reference>
<protein>
    <submittedName>
        <fullName evidence="10">Histone-lysine N-methyltransferase PRDM9-like</fullName>
    </submittedName>
</protein>
<evidence type="ECO:0000313" key="10">
    <source>
        <dbReference type="Ensembl" id="ENSCVAP00000029109.1"/>
    </source>
</evidence>
<comment type="similarity">
    <text evidence="1">Belongs to the krueppel C2H2-type zinc-finger protein family.</text>
</comment>
<dbReference type="FunFam" id="3.30.160.60:FF:001442">
    <property type="entry name" value="zinc finger protein 696"/>
    <property type="match status" value="1"/>
</dbReference>
<evidence type="ECO:0000313" key="11">
    <source>
        <dbReference type="Proteomes" id="UP000265020"/>
    </source>
</evidence>
<dbReference type="PROSITE" id="PS50157">
    <property type="entry name" value="ZINC_FINGER_C2H2_2"/>
    <property type="match status" value="7"/>
</dbReference>
<dbReference type="PANTHER" id="PTHR23235">
    <property type="entry name" value="KRUEPPEL-LIKE TRANSCRIPTION FACTOR"/>
    <property type="match status" value="1"/>
</dbReference>
<dbReference type="GeneTree" id="ENSGT00940000157046"/>
<accession>A0A3Q2EBP9</accession>
<keyword evidence="5" id="KW-0862">Zinc</keyword>
<evidence type="ECO:0000256" key="4">
    <source>
        <dbReference type="ARBA" id="ARBA00022771"/>
    </source>
</evidence>
<dbReference type="SUPFAM" id="SSF57667">
    <property type="entry name" value="beta-beta-alpha zinc fingers"/>
    <property type="match status" value="4"/>
</dbReference>
<keyword evidence="4 7" id="KW-0863">Zinc-finger</keyword>
<feature type="domain" description="C2H2-type" evidence="9">
    <location>
        <begin position="319"/>
        <end position="346"/>
    </location>
</feature>
<dbReference type="InterPro" id="IPR013087">
    <property type="entry name" value="Znf_C2H2_type"/>
</dbReference>
<feature type="domain" description="C2H2-type" evidence="9">
    <location>
        <begin position="263"/>
        <end position="290"/>
    </location>
</feature>
<dbReference type="GO" id="GO:0008270">
    <property type="term" value="F:zinc ion binding"/>
    <property type="evidence" value="ECO:0007669"/>
    <property type="project" value="UniProtKB-KW"/>
</dbReference>
<dbReference type="GO" id="GO:0000981">
    <property type="term" value="F:DNA-binding transcription factor activity, RNA polymerase II-specific"/>
    <property type="evidence" value="ECO:0007669"/>
    <property type="project" value="TreeGrafter"/>
</dbReference>
<keyword evidence="6" id="KW-0539">Nucleus</keyword>
<keyword evidence="2" id="KW-0479">Metal-binding</keyword>
<organism evidence="10 11">
    <name type="scientific">Cyprinodon variegatus</name>
    <name type="common">Sheepshead minnow</name>
    <dbReference type="NCBI Taxonomy" id="28743"/>
    <lineage>
        <taxon>Eukaryota</taxon>
        <taxon>Metazoa</taxon>
        <taxon>Chordata</taxon>
        <taxon>Craniata</taxon>
        <taxon>Vertebrata</taxon>
        <taxon>Euteleostomi</taxon>
        <taxon>Actinopterygii</taxon>
        <taxon>Neopterygii</taxon>
        <taxon>Teleostei</taxon>
        <taxon>Neoteleostei</taxon>
        <taxon>Acanthomorphata</taxon>
        <taxon>Ovalentaria</taxon>
        <taxon>Atherinomorphae</taxon>
        <taxon>Cyprinodontiformes</taxon>
        <taxon>Cyprinodontidae</taxon>
        <taxon>Cyprinodon</taxon>
    </lineage>
</organism>
<dbReference type="GO" id="GO:0000978">
    <property type="term" value="F:RNA polymerase II cis-regulatory region sequence-specific DNA binding"/>
    <property type="evidence" value="ECO:0007669"/>
    <property type="project" value="TreeGrafter"/>
</dbReference>
<proteinExistence type="inferred from homology"/>
<feature type="domain" description="C2H2-type" evidence="9">
    <location>
        <begin position="347"/>
        <end position="374"/>
    </location>
</feature>
<dbReference type="FunFam" id="3.30.160.60:FF:002343">
    <property type="entry name" value="Zinc finger protein 33A"/>
    <property type="match status" value="1"/>
</dbReference>
<evidence type="ECO:0000256" key="5">
    <source>
        <dbReference type="ARBA" id="ARBA00022833"/>
    </source>
</evidence>
<feature type="domain" description="C2H2-type" evidence="9">
    <location>
        <begin position="375"/>
        <end position="399"/>
    </location>
</feature>